<comment type="caution">
    <text evidence="6">The sequence shown here is derived from an EMBL/GenBank/DDBJ whole genome shotgun (WGS) entry which is preliminary data.</text>
</comment>
<accession>A0A936YNN4</accession>
<evidence type="ECO:0000256" key="1">
    <source>
        <dbReference type="ARBA" id="ARBA00022898"/>
    </source>
</evidence>
<dbReference type="EMBL" id="JAEQNC010000009">
    <property type="protein sequence ID" value="MBL0373813.1"/>
    <property type="molecule type" value="Genomic_DNA"/>
</dbReference>
<dbReference type="InterPro" id="IPR015421">
    <property type="entry name" value="PyrdxlP-dep_Trfase_major"/>
</dbReference>
<dbReference type="GO" id="GO:0008483">
    <property type="term" value="F:transaminase activity"/>
    <property type="evidence" value="ECO:0007669"/>
    <property type="project" value="UniProtKB-KW"/>
</dbReference>
<feature type="active site" description="Proton acceptor" evidence="3">
    <location>
        <position position="185"/>
    </location>
</feature>
<evidence type="ECO:0000256" key="4">
    <source>
        <dbReference type="PIRSR" id="PIRSR000390-2"/>
    </source>
</evidence>
<dbReference type="InterPro" id="IPR015424">
    <property type="entry name" value="PyrdxlP-dep_Trfase"/>
</dbReference>
<dbReference type="RefSeq" id="WP_201660915.1">
    <property type="nucleotide sequence ID" value="NZ_JAEQNC010000009.1"/>
</dbReference>
<gene>
    <name evidence="6" type="ORF">JJB09_17460</name>
</gene>
<dbReference type="Pfam" id="PF01041">
    <property type="entry name" value="DegT_DnrJ_EryC1"/>
    <property type="match status" value="1"/>
</dbReference>
<dbReference type="InterPro" id="IPR000653">
    <property type="entry name" value="DegT/StrS_aminotransferase"/>
</dbReference>
<comment type="similarity">
    <text evidence="2 5">Belongs to the DegT/DnrJ/EryC1 family.</text>
</comment>
<dbReference type="PIRSF" id="PIRSF000390">
    <property type="entry name" value="PLP_StrS"/>
    <property type="match status" value="1"/>
</dbReference>
<dbReference type="SUPFAM" id="SSF53383">
    <property type="entry name" value="PLP-dependent transferases"/>
    <property type="match status" value="1"/>
</dbReference>
<evidence type="ECO:0000256" key="3">
    <source>
        <dbReference type="PIRSR" id="PIRSR000390-1"/>
    </source>
</evidence>
<dbReference type="Gene3D" id="3.40.640.10">
    <property type="entry name" value="Type I PLP-dependent aspartate aminotransferase-like (Major domain)"/>
    <property type="match status" value="1"/>
</dbReference>
<evidence type="ECO:0000256" key="2">
    <source>
        <dbReference type="ARBA" id="ARBA00037999"/>
    </source>
</evidence>
<dbReference type="Proteomes" id="UP000633219">
    <property type="component" value="Unassembled WGS sequence"/>
</dbReference>
<keyword evidence="6" id="KW-0032">Aminotransferase</keyword>
<organism evidence="6 7">
    <name type="scientific">Rhizobium setariae</name>
    <dbReference type="NCBI Taxonomy" id="2801340"/>
    <lineage>
        <taxon>Bacteria</taxon>
        <taxon>Pseudomonadati</taxon>
        <taxon>Pseudomonadota</taxon>
        <taxon>Alphaproteobacteria</taxon>
        <taxon>Hyphomicrobiales</taxon>
        <taxon>Rhizobiaceae</taxon>
        <taxon>Rhizobium/Agrobacterium group</taxon>
        <taxon>Rhizobium</taxon>
    </lineage>
</organism>
<dbReference type="Gene3D" id="3.90.1150.10">
    <property type="entry name" value="Aspartate Aminotransferase, domain 1"/>
    <property type="match status" value="1"/>
</dbReference>
<dbReference type="CDD" id="cd00616">
    <property type="entry name" value="AHBA_syn"/>
    <property type="match status" value="1"/>
</dbReference>
<evidence type="ECO:0000313" key="7">
    <source>
        <dbReference type="Proteomes" id="UP000633219"/>
    </source>
</evidence>
<dbReference type="GO" id="GO:0030170">
    <property type="term" value="F:pyridoxal phosphate binding"/>
    <property type="evidence" value="ECO:0007669"/>
    <property type="project" value="UniProtKB-ARBA"/>
</dbReference>
<reference evidence="6" key="1">
    <citation type="submission" date="2021-01" db="EMBL/GenBank/DDBJ databases">
        <title>Rhizobium sp. strain KVB221 16S ribosomal RNA gene Genome sequencing and assembly.</title>
        <authorList>
            <person name="Kang M."/>
        </authorList>
    </citation>
    <scope>NUCLEOTIDE SEQUENCE</scope>
    <source>
        <strain evidence="6">KVB221</strain>
    </source>
</reference>
<name>A0A936YNN4_9HYPH</name>
<dbReference type="GO" id="GO:0000271">
    <property type="term" value="P:polysaccharide biosynthetic process"/>
    <property type="evidence" value="ECO:0007669"/>
    <property type="project" value="TreeGrafter"/>
</dbReference>
<dbReference type="InterPro" id="IPR015422">
    <property type="entry name" value="PyrdxlP-dep_Trfase_small"/>
</dbReference>
<dbReference type="AlphaFoldDB" id="A0A936YNN4"/>
<keyword evidence="1 4" id="KW-0663">Pyridoxal phosphate</keyword>
<evidence type="ECO:0000313" key="6">
    <source>
        <dbReference type="EMBL" id="MBL0373813.1"/>
    </source>
</evidence>
<dbReference type="FunFam" id="3.40.640.10:FF:000089">
    <property type="entry name" value="Aminotransferase, DegT/DnrJ/EryC1/StrS family"/>
    <property type="match status" value="1"/>
</dbReference>
<keyword evidence="7" id="KW-1185">Reference proteome</keyword>
<sequence>MIPFLDLKAQYASIKDEVDAAVLGVLASAQYVLGEEVAEFEREFAAYCGTKHAVAVNTGTSALHLALIAAGVGPGDEVITVPFTFVATASAVCYVGARPVFVDVEPITLTMAPEKLEAAITPRTKAIVPVHLYGQMADMGEIAAIAARHGIPVIEDACQAHGAEYRGQRAGSIGALGCFSFYPGKNLGACGEGGIAVTDNDDHATMLRILRDWGQEQRYHHVLKGFNYRMDGIQGAILRVKLRHLEDWTNARRAHAARYSHLLKGLVDLVPPVEAPGRRHVYHVYAVRSRDRDSLARTLHSAGIQTGLHYPIPVHLQKAHADLGYQSGDFPAAERAAREVLSLPIYPEMTARQVEQVAASVEQDAYVA</sequence>
<dbReference type="PANTHER" id="PTHR30244">
    <property type="entry name" value="TRANSAMINASE"/>
    <property type="match status" value="1"/>
</dbReference>
<evidence type="ECO:0000256" key="5">
    <source>
        <dbReference type="RuleBase" id="RU004508"/>
    </source>
</evidence>
<dbReference type="PANTHER" id="PTHR30244:SF36">
    <property type="entry name" value="3-OXO-GLUCOSE-6-PHOSPHATE:GLUTAMATE AMINOTRANSFERASE"/>
    <property type="match status" value="1"/>
</dbReference>
<keyword evidence="6" id="KW-0808">Transferase</keyword>
<feature type="modified residue" description="N6-(pyridoxal phosphate)lysine" evidence="4">
    <location>
        <position position="185"/>
    </location>
</feature>
<protein>
    <submittedName>
        <fullName evidence="6">DegT/DnrJ/EryC1/StrS family aminotransferase</fullName>
    </submittedName>
</protein>
<proteinExistence type="inferred from homology"/>